<comment type="caution">
    <text evidence="1">The sequence shown here is derived from an EMBL/GenBank/DDBJ whole genome shotgun (WGS) entry which is preliminary data.</text>
</comment>
<evidence type="ECO:0000313" key="1">
    <source>
        <dbReference type="EMBL" id="MET3525327.1"/>
    </source>
</evidence>
<dbReference type="SUPFAM" id="SSF64518">
    <property type="entry name" value="Phase 1 flagellin"/>
    <property type="match status" value="1"/>
</dbReference>
<dbReference type="PANTHER" id="PTHR42792:SF2">
    <property type="entry name" value="FLAGELLIN"/>
    <property type="match status" value="1"/>
</dbReference>
<organism evidence="1 2">
    <name type="scientific">Phenylobacterium koreense</name>
    <dbReference type="NCBI Taxonomy" id="266125"/>
    <lineage>
        <taxon>Bacteria</taxon>
        <taxon>Pseudomonadati</taxon>
        <taxon>Pseudomonadota</taxon>
        <taxon>Alphaproteobacteria</taxon>
        <taxon>Caulobacterales</taxon>
        <taxon>Caulobacteraceae</taxon>
        <taxon>Phenylobacterium</taxon>
    </lineage>
</organism>
<gene>
    <name evidence="1" type="ORF">ABID41_000422</name>
</gene>
<reference evidence="1 2" key="1">
    <citation type="submission" date="2024-06" db="EMBL/GenBank/DDBJ databases">
        <title>Genomic Encyclopedia of Type Strains, Phase IV (KMG-IV): sequencing the most valuable type-strain genomes for metagenomic binning, comparative biology and taxonomic classification.</title>
        <authorList>
            <person name="Goeker M."/>
        </authorList>
    </citation>
    <scope>NUCLEOTIDE SEQUENCE [LARGE SCALE GENOMIC DNA]</scope>
    <source>
        <strain evidence="1 2">DSM 17809</strain>
    </source>
</reference>
<name>A0ABV2EEG4_9CAUL</name>
<dbReference type="Proteomes" id="UP001549110">
    <property type="component" value="Unassembled WGS sequence"/>
</dbReference>
<protein>
    <submittedName>
        <fullName evidence="1">Flagellar hook-associated protein 3 FlgL</fullName>
    </submittedName>
</protein>
<dbReference type="InterPro" id="IPR001492">
    <property type="entry name" value="Flagellin"/>
</dbReference>
<dbReference type="RefSeq" id="WP_331930315.1">
    <property type="nucleotide sequence ID" value="NZ_JBEPLU010000001.1"/>
</dbReference>
<keyword evidence="1" id="KW-0969">Cilium</keyword>
<evidence type="ECO:0000313" key="2">
    <source>
        <dbReference type="Proteomes" id="UP001549110"/>
    </source>
</evidence>
<keyword evidence="1" id="KW-0966">Cell projection</keyword>
<dbReference type="EMBL" id="JBEPLU010000001">
    <property type="protein sequence ID" value="MET3525327.1"/>
    <property type="molecule type" value="Genomic_DNA"/>
</dbReference>
<dbReference type="Gene3D" id="1.20.1330.10">
    <property type="entry name" value="f41 fragment of flagellin, N-terminal domain"/>
    <property type="match status" value="1"/>
</dbReference>
<keyword evidence="1" id="KW-0282">Flagellum</keyword>
<dbReference type="PANTHER" id="PTHR42792">
    <property type="entry name" value="FLAGELLIN"/>
    <property type="match status" value="1"/>
</dbReference>
<keyword evidence="2" id="KW-1185">Reference proteome</keyword>
<sequence length="310" mass="33531">MYRVTTVGNYNLVLSNIMQAQRAQIEAGNRVATQRNGSNLKEFSRDAEILTAMRSVDARLSGYLEQNTTIADKLTTQDFSLTQLGDAASAAKKAIEEAIATGRTDTLMQEMQAQFQIGVAAMNAQYNGKYMFAGGKIDTRPVTAEDLSDLTDPATPLISDFFANDDFITEHKVDDATTVKTGILASNLGTAMLEAFKTMQAFHEDPATSFDGTLSDAQRTFLESQLAVWDSVASDVIDTTAHNGMMQARVDDVKADLVTRQNSLKGMIGGIVDADMPTATVELEKATLALNASSQVFITLRDSSLLSVLK</sequence>
<proteinExistence type="predicted"/>
<accession>A0ABV2EEG4</accession>